<keyword evidence="2" id="KW-0547">Nucleotide-binding</keyword>
<dbReference type="Pfam" id="PF00005">
    <property type="entry name" value="ABC_tran"/>
    <property type="match status" value="1"/>
</dbReference>
<dbReference type="PANTHER" id="PTHR24220:SF86">
    <property type="entry name" value="ABC TRANSPORTER ABCH.1"/>
    <property type="match status" value="1"/>
</dbReference>
<dbReference type="GO" id="GO:0005524">
    <property type="term" value="F:ATP binding"/>
    <property type="evidence" value="ECO:0007669"/>
    <property type="project" value="UniProtKB-KW"/>
</dbReference>
<organism evidence="5 6">
    <name type="scientific">Agathobacter ruminis</name>
    <dbReference type="NCBI Taxonomy" id="1712665"/>
    <lineage>
        <taxon>Bacteria</taxon>
        <taxon>Bacillati</taxon>
        <taxon>Bacillota</taxon>
        <taxon>Clostridia</taxon>
        <taxon>Lachnospirales</taxon>
        <taxon>Lachnospiraceae</taxon>
        <taxon>Agathobacter</taxon>
    </lineage>
</organism>
<keyword evidence="1" id="KW-0813">Transport</keyword>
<proteinExistence type="predicted"/>
<gene>
    <name evidence="5" type="ORF">CSX02_08065</name>
</gene>
<protein>
    <submittedName>
        <fullName evidence="5">ABC transporter</fullName>
    </submittedName>
</protein>
<reference evidence="5 6" key="1">
    <citation type="submission" date="2017-10" db="EMBL/GenBank/DDBJ databases">
        <title>Resolving the taxonomy of Roseburia spp., Eubacterium rectale and Agathobacter spp. through phylogenomic analysis.</title>
        <authorList>
            <person name="Sheridan P.O."/>
            <person name="Walker A.W."/>
            <person name="Duncan S.H."/>
            <person name="Scott K.P."/>
            <person name="Toole P.W.O."/>
            <person name="Luis P."/>
            <person name="Flint H.J."/>
        </authorList>
    </citation>
    <scope>NUCLEOTIDE SEQUENCE [LARGE SCALE GENOMIC DNA]</scope>
    <source>
        <strain evidence="5 6">JK623</strain>
    </source>
</reference>
<keyword evidence="6" id="KW-1185">Reference proteome</keyword>
<evidence type="ECO:0000313" key="6">
    <source>
        <dbReference type="Proteomes" id="UP000224563"/>
    </source>
</evidence>
<accession>A0A2G3E2G6</accession>
<evidence type="ECO:0000256" key="2">
    <source>
        <dbReference type="ARBA" id="ARBA00022741"/>
    </source>
</evidence>
<keyword evidence="3" id="KW-0067">ATP-binding</keyword>
<evidence type="ECO:0000256" key="3">
    <source>
        <dbReference type="ARBA" id="ARBA00022840"/>
    </source>
</evidence>
<dbReference type="RefSeq" id="WP_099386293.1">
    <property type="nucleotide sequence ID" value="NZ_JANSWH010000047.1"/>
</dbReference>
<dbReference type="CDD" id="cd03255">
    <property type="entry name" value="ABC_MJ0796_LolCDE_FtsE"/>
    <property type="match status" value="1"/>
</dbReference>
<dbReference type="InterPro" id="IPR027417">
    <property type="entry name" value="P-loop_NTPase"/>
</dbReference>
<dbReference type="InterPro" id="IPR003593">
    <property type="entry name" value="AAA+_ATPase"/>
</dbReference>
<evidence type="ECO:0000256" key="1">
    <source>
        <dbReference type="ARBA" id="ARBA00022448"/>
    </source>
</evidence>
<dbReference type="Proteomes" id="UP000224563">
    <property type="component" value="Unassembled WGS sequence"/>
</dbReference>
<dbReference type="InterPro" id="IPR017911">
    <property type="entry name" value="MacB-like_ATP-bd"/>
</dbReference>
<dbReference type="InterPro" id="IPR017871">
    <property type="entry name" value="ABC_transporter-like_CS"/>
</dbReference>
<dbReference type="PROSITE" id="PS00211">
    <property type="entry name" value="ABC_TRANSPORTER_1"/>
    <property type="match status" value="1"/>
</dbReference>
<dbReference type="Gene3D" id="3.40.50.300">
    <property type="entry name" value="P-loop containing nucleotide triphosphate hydrolases"/>
    <property type="match status" value="1"/>
</dbReference>
<dbReference type="EMBL" id="PDYG01000056">
    <property type="protein sequence ID" value="PHU37411.1"/>
    <property type="molecule type" value="Genomic_DNA"/>
</dbReference>
<dbReference type="AlphaFoldDB" id="A0A2G3E2G6"/>
<dbReference type="InterPro" id="IPR003439">
    <property type="entry name" value="ABC_transporter-like_ATP-bd"/>
</dbReference>
<dbReference type="GO" id="GO:0022857">
    <property type="term" value="F:transmembrane transporter activity"/>
    <property type="evidence" value="ECO:0007669"/>
    <property type="project" value="TreeGrafter"/>
</dbReference>
<dbReference type="GO" id="GO:0016887">
    <property type="term" value="F:ATP hydrolysis activity"/>
    <property type="evidence" value="ECO:0007669"/>
    <property type="project" value="InterPro"/>
</dbReference>
<comment type="caution">
    <text evidence="5">The sequence shown here is derived from an EMBL/GenBank/DDBJ whole genome shotgun (WGS) entry which is preliminary data.</text>
</comment>
<evidence type="ECO:0000259" key="4">
    <source>
        <dbReference type="PROSITE" id="PS50893"/>
    </source>
</evidence>
<dbReference type="SUPFAM" id="SSF52540">
    <property type="entry name" value="P-loop containing nucleoside triphosphate hydrolases"/>
    <property type="match status" value="1"/>
</dbReference>
<reference evidence="5 6" key="2">
    <citation type="submission" date="2017-10" db="EMBL/GenBank/DDBJ databases">
        <authorList>
            <person name="Banno H."/>
            <person name="Chua N.-H."/>
        </authorList>
    </citation>
    <scope>NUCLEOTIDE SEQUENCE [LARGE SCALE GENOMIC DNA]</scope>
    <source>
        <strain evidence="5 6">JK623</strain>
    </source>
</reference>
<evidence type="ECO:0000313" key="5">
    <source>
        <dbReference type="EMBL" id="PHU37411.1"/>
    </source>
</evidence>
<dbReference type="GO" id="GO:0005886">
    <property type="term" value="C:plasma membrane"/>
    <property type="evidence" value="ECO:0007669"/>
    <property type="project" value="TreeGrafter"/>
</dbReference>
<dbReference type="PROSITE" id="PS50893">
    <property type="entry name" value="ABC_TRANSPORTER_2"/>
    <property type="match status" value="1"/>
</dbReference>
<dbReference type="SMART" id="SM00382">
    <property type="entry name" value="AAA"/>
    <property type="match status" value="1"/>
</dbReference>
<sequence>MKKIKDIEIELRNIKKGYGSQSVLNGVSLRIDNTSFISICGKSGSGKSTLMNILGLIEGYDAGEYLFNQQKIEPGKDYYLLRRNYIGFIYQSYNLIPEKTCYENIILPAMYAGMKQAEIDTYISSIVDRLEISHLLEKGTFALSGGEKQRVAIARSLILNPSLIVADEPTGNLDTHNRDAVMEILLHEHRNGRGIVLITHDEAVADYADEKIYLKDGKLSIC</sequence>
<feature type="domain" description="ABC transporter" evidence="4">
    <location>
        <begin position="9"/>
        <end position="221"/>
    </location>
</feature>
<name>A0A2G3E2G6_9FIRM</name>
<dbReference type="InterPro" id="IPR015854">
    <property type="entry name" value="ABC_transpr_LolD-like"/>
</dbReference>
<dbReference type="PANTHER" id="PTHR24220">
    <property type="entry name" value="IMPORT ATP-BINDING PROTEIN"/>
    <property type="match status" value="1"/>
</dbReference>